<dbReference type="InterPro" id="IPR041657">
    <property type="entry name" value="HTH_17"/>
</dbReference>
<dbReference type="Gene3D" id="3.90.105.50">
    <property type="match status" value="1"/>
</dbReference>
<evidence type="ECO:0000313" key="3">
    <source>
        <dbReference type="Proteomes" id="UP000285023"/>
    </source>
</evidence>
<gene>
    <name evidence="2" type="ORF">D3M59_04280</name>
</gene>
<accession>A0A418Q2W6</accession>
<keyword evidence="3" id="KW-1185">Reference proteome</keyword>
<organism evidence="2 3">
    <name type="scientific">Sphingomonas edaphi</name>
    <dbReference type="NCBI Taxonomy" id="2315689"/>
    <lineage>
        <taxon>Bacteria</taxon>
        <taxon>Pseudomonadati</taxon>
        <taxon>Pseudomonadota</taxon>
        <taxon>Alphaproteobacteria</taxon>
        <taxon>Sphingomonadales</taxon>
        <taxon>Sphingomonadaceae</taxon>
        <taxon>Sphingomonas</taxon>
    </lineage>
</organism>
<feature type="domain" description="Helix-turn-helix" evidence="1">
    <location>
        <begin position="9"/>
        <end position="48"/>
    </location>
</feature>
<dbReference type="InterPro" id="IPR010093">
    <property type="entry name" value="SinI_DNA-bd"/>
</dbReference>
<dbReference type="OrthoDB" id="7874861at2"/>
<keyword evidence="2" id="KW-0238">DNA-binding</keyword>
<protein>
    <submittedName>
        <fullName evidence="2">DNA-binding protein</fullName>
    </submittedName>
</protein>
<comment type="caution">
    <text evidence="2">The sequence shown here is derived from an EMBL/GenBank/DDBJ whole genome shotgun (WGS) entry which is preliminary data.</text>
</comment>
<dbReference type="NCBIfam" id="TIGR01764">
    <property type="entry name" value="excise"/>
    <property type="match status" value="1"/>
</dbReference>
<dbReference type="RefSeq" id="WP_119531889.1">
    <property type="nucleotide sequence ID" value="NZ_QXTF01000001.1"/>
</dbReference>
<sequence>MDARQENFSVGETVRLFGIGRTKLYELIQSGEIEAIKLGRRTLIRAESARSFIDSLPRVGRGG</sequence>
<name>A0A418Q2W6_9SPHN</name>
<evidence type="ECO:0000259" key="1">
    <source>
        <dbReference type="Pfam" id="PF12728"/>
    </source>
</evidence>
<dbReference type="Pfam" id="PF12728">
    <property type="entry name" value="HTH_17"/>
    <property type="match status" value="1"/>
</dbReference>
<dbReference type="Proteomes" id="UP000285023">
    <property type="component" value="Unassembled WGS sequence"/>
</dbReference>
<dbReference type="GO" id="GO:0003677">
    <property type="term" value="F:DNA binding"/>
    <property type="evidence" value="ECO:0007669"/>
    <property type="project" value="UniProtKB-KW"/>
</dbReference>
<dbReference type="EMBL" id="QXTF01000001">
    <property type="protein sequence ID" value="RIX32191.1"/>
    <property type="molecule type" value="Genomic_DNA"/>
</dbReference>
<reference evidence="2 3" key="1">
    <citation type="submission" date="2018-09" db="EMBL/GenBank/DDBJ databases">
        <title>Sphingomonas sp. DAC4.</title>
        <authorList>
            <person name="Seo T."/>
        </authorList>
    </citation>
    <scope>NUCLEOTIDE SEQUENCE [LARGE SCALE GENOMIC DNA]</scope>
    <source>
        <strain evidence="2 3">DAC4</strain>
    </source>
</reference>
<proteinExistence type="predicted"/>
<dbReference type="InterPro" id="IPR038148">
    <property type="entry name" value="Tn1545/Tn916_Xis"/>
</dbReference>
<evidence type="ECO:0000313" key="2">
    <source>
        <dbReference type="EMBL" id="RIX32191.1"/>
    </source>
</evidence>
<dbReference type="AlphaFoldDB" id="A0A418Q2W6"/>